<keyword evidence="2" id="KW-1185">Reference proteome</keyword>
<evidence type="ECO:0000313" key="1">
    <source>
        <dbReference type="EMBL" id="MCX2718902.1"/>
    </source>
</evidence>
<evidence type="ECO:0000313" key="2">
    <source>
        <dbReference type="Proteomes" id="UP001207116"/>
    </source>
</evidence>
<dbReference type="PROSITE" id="PS51257">
    <property type="entry name" value="PROKAR_LIPOPROTEIN"/>
    <property type="match status" value="1"/>
</dbReference>
<protein>
    <recommendedName>
        <fullName evidence="3">Lipoprotein</fullName>
    </recommendedName>
</protein>
<sequence>MKRFSRYFGFLMILLALSCSKNEDPVEPREECLCSVTKTEYAVTVATTWSQISSVVEDIECQSAFISPLWYFNGTTYTSFADAIYAVRDSGQDGIVRKETIFCTTILVYDY</sequence>
<dbReference type="Proteomes" id="UP001207116">
    <property type="component" value="Unassembled WGS sequence"/>
</dbReference>
<proteinExistence type="predicted"/>
<gene>
    <name evidence="1" type="ORF">OO016_04740</name>
</gene>
<dbReference type="EMBL" id="JAPFQP010000001">
    <property type="protein sequence ID" value="MCX2718902.1"/>
    <property type="molecule type" value="Genomic_DNA"/>
</dbReference>
<dbReference type="RefSeq" id="WP_266011259.1">
    <property type="nucleotide sequence ID" value="NZ_JAPFQP010000001.1"/>
</dbReference>
<dbReference type="AlphaFoldDB" id="A0AAE3SMP4"/>
<reference evidence="1" key="1">
    <citation type="submission" date="2022-11" db="EMBL/GenBank/DDBJ databases">
        <title>The characterization of three novel Bacteroidetes species and genomic analysis of their roles in tidal elemental geochemical cycles.</title>
        <authorList>
            <person name="Ma K.-J."/>
        </authorList>
    </citation>
    <scope>NUCLEOTIDE SEQUENCE</scope>
    <source>
        <strain evidence="1">M415</strain>
    </source>
</reference>
<comment type="caution">
    <text evidence="1">The sequence shown here is derived from an EMBL/GenBank/DDBJ whole genome shotgun (WGS) entry which is preliminary data.</text>
</comment>
<evidence type="ECO:0008006" key="3">
    <source>
        <dbReference type="Google" id="ProtNLM"/>
    </source>
</evidence>
<organism evidence="1 2">
    <name type="scientific">Lentiprolixibacter aurantiacus</name>
    <dbReference type="NCBI Taxonomy" id="2993939"/>
    <lineage>
        <taxon>Bacteria</taxon>
        <taxon>Pseudomonadati</taxon>
        <taxon>Bacteroidota</taxon>
        <taxon>Flavobacteriia</taxon>
        <taxon>Flavobacteriales</taxon>
        <taxon>Flavobacteriaceae</taxon>
        <taxon>Lentiprolixibacter</taxon>
    </lineage>
</organism>
<name>A0AAE3SMP4_9FLAO</name>
<accession>A0AAE3SMP4</accession>